<keyword evidence="1" id="KW-0547">Nucleotide-binding</keyword>
<dbReference type="GO" id="GO:0016879">
    <property type="term" value="F:ligase activity, forming carbon-nitrogen bonds"/>
    <property type="evidence" value="ECO:0007669"/>
    <property type="project" value="TreeGrafter"/>
</dbReference>
<dbReference type="InterPro" id="IPR026455">
    <property type="entry name" value="GRASP_w_spasm"/>
</dbReference>
<proteinExistence type="predicted"/>
<keyword evidence="4" id="KW-1185">Reference proteome</keyword>
<keyword evidence="1" id="KW-0067">ATP-binding</keyword>
<dbReference type="GO" id="GO:0046872">
    <property type="term" value="F:metal ion binding"/>
    <property type="evidence" value="ECO:0007669"/>
    <property type="project" value="InterPro"/>
</dbReference>
<sequence length="257" mass="30139">MKYSFKQPDFQTQYTIKRFLVDEFNGLYAYLFHTIDRQKWLNDPISEDNLNKLHVLALACKYGIKTPFTEVVTTKAMIVQWLDTYPELIVKPLSECIFLEDASGGQYKMLTKTISPANLQAVPEQFFPSLVQEKINKKFEIRTVYLEGTCYSMAIFSQNNKRTKDDFRDYDTQRPNRTVPYQLPAELEQQLHQLMQSLGFRTGSIDLMVDMHGNYYFLEINPAGQFGMVSYPCNYFLEKKLAQALHKNSIYEEEIYQ</sequence>
<accession>A0A847SQE3</accession>
<dbReference type="Proteomes" id="UP000552864">
    <property type="component" value="Unassembled WGS sequence"/>
</dbReference>
<dbReference type="PROSITE" id="PS50975">
    <property type="entry name" value="ATP_GRASP"/>
    <property type="match status" value="1"/>
</dbReference>
<dbReference type="InterPro" id="IPR011761">
    <property type="entry name" value="ATP-grasp"/>
</dbReference>
<dbReference type="GO" id="GO:0005524">
    <property type="term" value="F:ATP binding"/>
    <property type="evidence" value="ECO:0007669"/>
    <property type="project" value="UniProtKB-UniRule"/>
</dbReference>
<evidence type="ECO:0000313" key="3">
    <source>
        <dbReference type="EMBL" id="NLR82524.1"/>
    </source>
</evidence>
<evidence type="ECO:0000313" key="4">
    <source>
        <dbReference type="Proteomes" id="UP000552864"/>
    </source>
</evidence>
<dbReference type="Gene3D" id="3.30.470.20">
    <property type="entry name" value="ATP-grasp fold, B domain"/>
    <property type="match status" value="1"/>
</dbReference>
<reference evidence="3 4" key="1">
    <citation type="submission" date="2020-04" db="EMBL/GenBank/DDBJ databases">
        <authorList>
            <person name="Yin C."/>
        </authorList>
    </citation>
    <scope>NUCLEOTIDE SEQUENCE [LARGE SCALE GENOMIC DNA]</scope>
    <source>
        <strain evidence="3 4">Ak56</strain>
    </source>
</reference>
<evidence type="ECO:0000259" key="2">
    <source>
        <dbReference type="PROSITE" id="PS50975"/>
    </source>
</evidence>
<feature type="domain" description="ATP-grasp" evidence="2">
    <location>
        <begin position="56"/>
        <end position="250"/>
    </location>
</feature>
<dbReference type="EMBL" id="JABAHZ010000010">
    <property type="protein sequence ID" value="NLR82524.1"/>
    <property type="molecule type" value="Genomic_DNA"/>
</dbReference>
<dbReference type="AlphaFoldDB" id="A0A847SQE3"/>
<name>A0A847SQE3_9BACT</name>
<dbReference type="RefSeq" id="WP_168742594.1">
    <property type="nucleotide sequence ID" value="NZ_JABAHZ010000010.1"/>
</dbReference>
<organism evidence="3 4">
    <name type="scientific">Chitinophaga eiseniae</name>
    <dbReference type="NCBI Taxonomy" id="634771"/>
    <lineage>
        <taxon>Bacteria</taxon>
        <taxon>Pseudomonadati</taxon>
        <taxon>Bacteroidota</taxon>
        <taxon>Chitinophagia</taxon>
        <taxon>Chitinophagales</taxon>
        <taxon>Chitinophagaceae</taxon>
        <taxon>Chitinophaga</taxon>
    </lineage>
</organism>
<gene>
    <name evidence="3" type="primary">gwsG</name>
    <name evidence="3" type="ORF">HGH91_28160</name>
</gene>
<comment type="caution">
    <text evidence="3">The sequence shown here is derived from an EMBL/GenBank/DDBJ whole genome shotgun (WGS) entry which is preliminary data.</text>
</comment>
<dbReference type="PANTHER" id="PTHR21621:SF0">
    <property type="entry name" value="BETA-CITRYLGLUTAMATE SYNTHASE B-RELATED"/>
    <property type="match status" value="1"/>
</dbReference>
<dbReference type="GO" id="GO:0005737">
    <property type="term" value="C:cytoplasm"/>
    <property type="evidence" value="ECO:0007669"/>
    <property type="project" value="TreeGrafter"/>
</dbReference>
<dbReference type="NCBIfam" id="TIGR04192">
    <property type="entry name" value="GRASP_w_spasm"/>
    <property type="match status" value="1"/>
</dbReference>
<dbReference type="PANTHER" id="PTHR21621">
    <property type="entry name" value="RIBOSOMAL PROTEIN S6 MODIFICATION PROTEIN"/>
    <property type="match status" value="1"/>
</dbReference>
<protein>
    <submittedName>
        <fullName evidence="3">Grasp-with-spasm system ATP-grasp peptide maturase</fullName>
    </submittedName>
</protein>
<evidence type="ECO:0000256" key="1">
    <source>
        <dbReference type="PROSITE-ProRule" id="PRU00409"/>
    </source>
</evidence>
<dbReference type="SUPFAM" id="SSF56059">
    <property type="entry name" value="Glutathione synthetase ATP-binding domain-like"/>
    <property type="match status" value="1"/>
</dbReference>